<proteinExistence type="predicted"/>
<dbReference type="AlphaFoldDB" id="A0A0J6XZG7"/>
<sequence>MIINQAFSDFEMDHVFVRRTGELHVNWRQERERVETSRIYVVVPKMVIDYFGRCMDFEVGSADHGAIKVQNRGETITKGKSGSAASPWGINVVLEVAQTRLHAHGREAHLVQLGFTGQ</sequence>
<evidence type="ECO:0000313" key="2">
    <source>
        <dbReference type="Proteomes" id="UP000054565"/>
    </source>
</evidence>
<accession>A0A0J6XZG7</accession>
<protein>
    <submittedName>
        <fullName evidence="1">Uncharacterized protein</fullName>
    </submittedName>
</protein>
<reference evidence="2" key="1">
    <citation type="journal article" date="2010" name="Genome Res.">
        <title>Population genomic sequencing of Coccidioides fungi reveals recent hybridization and transposon control.</title>
        <authorList>
            <person name="Neafsey D.E."/>
            <person name="Barker B.M."/>
            <person name="Sharpton T.J."/>
            <person name="Stajich J.E."/>
            <person name="Park D.J."/>
            <person name="Whiston E."/>
            <person name="Hung C.-Y."/>
            <person name="McMahan C."/>
            <person name="White J."/>
            <person name="Sykes S."/>
            <person name="Heiman D."/>
            <person name="Young S."/>
            <person name="Zeng Q."/>
            <person name="Abouelleil A."/>
            <person name="Aftuck L."/>
            <person name="Bessette D."/>
            <person name="Brown A."/>
            <person name="FitzGerald M."/>
            <person name="Lui A."/>
            <person name="Macdonald J.P."/>
            <person name="Priest M."/>
            <person name="Orbach M.J."/>
            <person name="Galgiani J.N."/>
            <person name="Kirkland T.N."/>
            <person name="Cole G.T."/>
            <person name="Birren B.W."/>
            <person name="Henn M.R."/>
            <person name="Taylor J.W."/>
            <person name="Rounsley S.D."/>
        </authorList>
    </citation>
    <scope>NUCLEOTIDE SEQUENCE [LARGE SCALE GENOMIC DNA]</scope>
    <source>
        <strain evidence="2">RMSCC 2394</strain>
    </source>
</reference>
<name>A0A0J6XZG7_COCIT</name>
<dbReference type="Proteomes" id="UP000054565">
    <property type="component" value="Unassembled WGS sequence"/>
</dbReference>
<organism evidence="1 2">
    <name type="scientific">Coccidioides immitis RMSCC 2394</name>
    <dbReference type="NCBI Taxonomy" id="404692"/>
    <lineage>
        <taxon>Eukaryota</taxon>
        <taxon>Fungi</taxon>
        <taxon>Dikarya</taxon>
        <taxon>Ascomycota</taxon>
        <taxon>Pezizomycotina</taxon>
        <taxon>Eurotiomycetes</taxon>
        <taxon>Eurotiomycetidae</taxon>
        <taxon>Onygenales</taxon>
        <taxon>Onygenaceae</taxon>
        <taxon>Coccidioides</taxon>
    </lineage>
</organism>
<evidence type="ECO:0000313" key="1">
    <source>
        <dbReference type="EMBL" id="KMP00790.1"/>
    </source>
</evidence>
<gene>
    <name evidence="1" type="ORF">CIRG_00932</name>
</gene>
<dbReference type="EMBL" id="DS028093">
    <property type="protein sequence ID" value="KMP00790.1"/>
    <property type="molecule type" value="Genomic_DNA"/>
</dbReference>